<dbReference type="CDD" id="cd00553">
    <property type="entry name" value="NAD_synthase"/>
    <property type="match status" value="1"/>
</dbReference>
<dbReference type="EMBL" id="CP041692">
    <property type="protein sequence ID" value="QDP95242.1"/>
    <property type="molecule type" value="Genomic_DNA"/>
</dbReference>
<dbReference type="HAMAP" id="MF_02090">
    <property type="entry name" value="NadE_glutamine_dep"/>
    <property type="match status" value="1"/>
</dbReference>
<comment type="catalytic activity">
    <reaction evidence="7 8">
        <text>deamido-NAD(+) + L-glutamine + ATP + H2O = L-glutamate + AMP + diphosphate + NAD(+) + H(+)</text>
        <dbReference type="Rhea" id="RHEA:24384"/>
        <dbReference type="ChEBI" id="CHEBI:15377"/>
        <dbReference type="ChEBI" id="CHEBI:15378"/>
        <dbReference type="ChEBI" id="CHEBI:29985"/>
        <dbReference type="ChEBI" id="CHEBI:30616"/>
        <dbReference type="ChEBI" id="CHEBI:33019"/>
        <dbReference type="ChEBI" id="CHEBI:57540"/>
        <dbReference type="ChEBI" id="CHEBI:58359"/>
        <dbReference type="ChEBI" id="CHEBI:58437"/>
        <dbReference type="ChEBI" id="CHEBI:456215"/>
        <dbReference type="EC" id="6.3.5.1"/>
    </reaction>
</comment>
<keyword evidence="5 7" id="KW-0067">ATP-binding</keyword>
<dbReference type="InterPro" id="IPR041856">
    <property type="entry name" value="NAD+_synth_C"/>
</dbReference>
<dbReference type="NCBIfam" id="NF002730">
    <property type="entry name" value="PRK02628.1"/>
    <property type="match status" value="1"/>
</dbReference>
<evidence type="ECO:0000256" key="5">
    <source>
        <dbReference type="ARBA" id="ARBA00022840"/>
    </source>
</evidence>
<feature type="active site" description="Nucleophile; for glutaminase activity" evidence="7">
    <location>
        <position position="176"/>
    </location>
</feature>
<evidence type="ECO:0000256" key="8">
    <source>
        <dbReference type="PIRNR" id="PIRNR006630"/>
    </source>
</evidence>
<comment type="similarity">
    <text evidence="2 7 8">In the C-terminal section; belongs to the NAD synthetase family.</text>
</comment>
<dbReference type="GO" id="GO:0008795">
    <property type="term" value="F:NAD+ synthase activity"/>
    <property type="evidence" value="ECO:0007669"/>
    <property type="project" value="UniProtKB-UniRule"/>
</dbReference>
<evidence type="ECO:0000256" key="1">
    <source>
        <dbReference type="ARBA" id="ARBA00005188"/>
    </source>
</evidence>
<dbReference type="GO" id="GO:0005737">
    <property type="term" value="C:cytoplasm"/>
    <property type="evidence" value="ECO:0007669"/>
    <property type="project" value="InterPro"/>
</dbReference>
<dbReference type="Pfam" id="PF00795">
    <property type="entry name" value="CN_hydrolase"/>
    <property type="match status" value="1"/>
</dbReference>
<feature type="active site" description="Proton acceptor; for glutaminase activity" evidence="7">
    <location>
        <position position="52"/>
    </location>
</feature>
<dbReference type="GO" id="GO:0004359">
    <property type="term" value="F:glutaminase activity"/>
    <property type="evidence" value="ECO:0007669"/>
    <property type="project" value="InterPro"/>
</dbReference>
<dbReference type="AlphaFoldDB" id="A0A516PVT8"/>
<dbReference type="PANTHER" id="PTHR23090:SF9">
    <property type="entry name" value="GLUTAMINE-DEPENDENT NAD(+) SYNTHETASE"/>
    <property type="match status" value="1"/>
</dbReference>
<evidence type="ECO:0000256" key="6">
    <source>
        <dbReference type="ARBA" id="ARBA00023027"/>
    </source>
</evidence>
<dbReference type="PANTHER" id="PTHR23090">
    <property type="entry name" value="NH 3 /GLUTAMINE-DEPENDENT NAD + SYNTHETASE"/>
    <property type="match status" value="1"/>
</dbReference>
<dbReference type="InterPro" id="IPR022310">
    <property type="entry name" value="NAD/GMP_synthase"/>
</dbReference>
<dbReference type="SUPFAM" id="SSF56317">
    <property type="entry name" value="Carbon-nitrogen hydrolase"/>
    <property type="match status" value="1"/>
</dbReference>
<dbReference type="Proteomes" id="UP000319263">
    <property type="component" value="Chromosome"/>
</dbReference>
<feature type="binding site" evidence="7">
    <location>
        <begin position="373"/>
        <end position="380"/>
    </location>
    <ligand>
        <name>ATP</name>
        <dbReference type="ChEBI" id="CHEBI:30616"/>
    </ligand>
</feature>
<keyword evidence="3 7" id="KW-0436">Ligase</keyword>
<dbReference type="FunFam" id="1.10.10.1140:FF:000001">
    <property type="entry name" value="Glutamine-dependent NAD(+) synthetase"/>
    <property type="match status" value="1"/>
</dbReference>
<feature type="binding site" evidence="7">
    <location>
        <position position="642"/>
    </location>
    <ligand>
        <name>deamido-NAD(+)</name>
        <dbReference type="ChEBI" id="CHEBI:58437"/>
        <note>ligand shared between two neighboring subunits</note>
    </ligand>
</feature>
<dbReference type="PIRSF" id="PIRSF006630">
    <property type="entry name" value="NADS_GAT"/>
    <property type="match status" value="1"/>
</dbReference>
<evidence type="ECO:0000313" key="11">
    <source>
        <dbReference type="Proteomes" id="UP000319263"/>
    </source>
</evidence>
<dbReference type="FunFam" id="3.40.50.620:FF:000155">
    <property type="entry name" value="Glutamine-dependent NAD(+) synthetase"/>
    <property type="match status" value="1"/>
</dbReference>
<comment type="function">
    <text evidence="7">Catalyzes the ATP-dependent amidation of deamido-NAD to form NAD. Uses L-glutamine as a nitrogen source.</text>
</comment>
<keyword evidence="6 7" id="KW-0520">NAD</keyword>
<dbReference type="InterPro" id="IPR036526">
    <property type="entry name" value="C-N_Hydrolase_sf"/>
</dbReference>
<proteinExistence type="inferred from homology"/>
<feature type="active site" description="For glutaminase activity" evidence="7">
    <location>
        <position position="121"/>
    </location>
</feature>
<evidence type="ECO:0000256" key="4">
    <source>
        <dbReference type="ARBA" id="ARBA00022741"/>
    </source>
</evidence>
<dbReference type="Gene3D" id="3.60.110.10">
    <property type="entry name" value="Carbon-nitrogen hydrolase"/>
    <property type="match status" value="1"/>
</dbReference>
<dbReference type="InterPro" id="IPR003010">
    <property type="entry name" value="C-N_Hydrolase"/>
</dbReference>
<feature type="binding site" evidence="7">
    <location>
        <position position="487"/>
    </location>
    <ligand>
        <name>ATP</name>
        <dbReference type="ChEBI" id="CHEBI:30616"/>
    </ligand>
</feature>
<reference evidence="10 11" key="1">
    <citation type="submission" date="2019-07" db="EMBL/GenBank/DDBJ databases">
        <title>Microlunatus dokdonensis sp. nov. isolated from the rhizospheric soil of the wild plant Elymus tsukushiensis.</title>
        <authorList>
            <person name="Ghim S.-Y."/>
            <person name="Hwang Y.-J."/>
            <person name="Son J.-S."/>
            <person name="Shin J.-H."/>
        </authorList>
    </citation>
    <scope>NUCLEOTIDE SEQUENCE [LARGE SCALE GENOMIC DNA]</scope>
    <source>
        <strain evidence="10 11">KUDC0627</strain>
    </source>
</reference>
<dbReference type="GO" id="GO:0009435">
    <property type="term" value="P:NAD+ biosynthetic process"/>
    <property type="evidence" value="ECO:0007669"/>
    <property type="project" value="UniProtKB-UniRule"/>
</dbReference>
<feature type="binding site" evidence="7">
    <location>
        <position position="463"/>
    </location>
    <ligand>
        <name>deamido-NAD(+)</name>
        <dbReference type="ChEBI" id="CHEBI:58437"/>
        <note>ligand shared between two neighboring subunits</note>
    </ligand>
</feature>
<dbReference type="Gene3D" id="3.40.50.620">
    <property type="entry name" value="HUPs"/>
    <property type="match status" value="1"/>
</dbReference>
<dbReference type="InterPro" id="IPR014445">
    <property type="entry name" value="Gln-dep_NAD_synthase"/>
</dbReference>
<keyword evidence="4 7" id="KW-0547">Nucleotide-binding</keyword>
<protein>
    <recommendedName>
        <fullName evidence="7 8">Glutamine-dependent NAD(+) synthetase</fullName>
        <ecNumber evidence="7 8">6.3.5.1</ecNumber>
    </recommendedName>
    <alternativeName>
        <fullName evidence="7 8">NAD(+) synthase [glutamine-hydrolyzing]</fullName>
    </alternativeName>
</protein>
<dbReference type="CDD" id="cd07570">
    <property type="entry name" value="GAT_Gln-NAD-synth"/>
    <property type="match status" value="1"/>
</dbReference>
<dbReference type="Gene3D" id="1.10.10.1140">
    <property type="entry name" value="Glutamine-dependent NAD+ synthetase, C-terminal domain"/>
    <property type="match status" value="1"/>
</dbReference>
<organism evidence="10 11">
    <name type="scientific">Microlunatus elymi</name>
    <dbReference type="NCBI Taxonomy" id="2596828"/>
    <lineage>
        <taxon>Bacteria</taxon>
        <taxon>Bacillati</taxon>
        <taxon>Actinomycetota</taxon>
        <taxon>Actinomycetes</taxon>
        <taxon>Propionibacteriales</taxon>
        <taxon>Propionibacteriaceae</taxon>
        <taxon>Microlunatus</taxon>
    </lineage>
</organism>
<gene>
    <name evidence="7" type="primary">nadE</name>
    <name evidence="10" type="ORF">FOE78_04340</name>
</gene>
<dbReference type="EC" id="6.3.5.1" evidence="7 8"/>
<feature type="domain" description="CN hydrolase" evidence="9">
    <location>
        <begin position="12"/>
        <end position="276"/>
    </location>
</feature>
<dbReference type="GO" id="GO:0005524">
    <property type="term" value="F:ATP binding"/>
    <property type="evidence" value="ECO:0007669"/>
    <property type="project" value="UniProtKB-UniRule"/>
</dbReference>
<feature type="binding site" evidence="7">
    <location>
        <position position="209"/>
    </location>
    <ligand>
        <name>L-glutamine</name>
        <dbReference type="ChEBI" id="CHEBI:58359"/>
    </ligand>
</feature>
<feature type="binding site" evidence="7">
    <location>
        <begin position="497"/>
        <end position="500"/>
    </location>
    <ligand>
        <name>deamido-NAD(+)</name>
        <dbReference type="ChEBI" id="CHEBI:58437"/>
        <note>ligand shared between two neighboring subunits</note>
    </ligand>
</feature>
<feature type="binding site" evidence="7">
    <location>
        <position position="127"/>
    </location>
    <ligand>
        <name>L-glutamine</name>
        <dbReference type="ChEBI" id="CHEBI:58359"/>
    </ligand>
</feature>
<evidence type="ECO:0000256" key="2">
    <source>
        <dbReference type="ARBA" id="ARBA00007145"/>
    </source>
</evidence>
<dbReference type="Pfam" id="PF02540">
    <property type="entry name" value="NAD_synthase"/>
    <property type="match status" value="1"/>
</dbReference>
<dbReference type="InterPro" id="IPR014729">
    <property type="entry name" value="Rossmann-like_a/b/a_fold"/>
</dbReference>
<dbReference type="GO" id="GO:0003952">
    <property type="term" value="F:NAD+ synthase (glutamine-hydrolyzing) activity"/>
    <property type="evidence" value="ECO:0007669"/>
    <property type="project" value="UniProtKB-UniRule"/>
</dbReference>
<evidence type="ECO:0000313" key="10">
    <source>
        <dbReference type="EMBL" id="QDP95242.1"/>
    </source>
</evidence>
<evidence type="ECO:0000259" key="9">
    <source>
        <dbReference type="PROSITE" id="PS50263"/>
    </source>
</evidence>
<keyword evidence="11" id="KW-1185">Reference proteome</keyword>
<dbReference type="PROSITE" id="PS50263">
    <property type="entry name" value="CN_HYDROLASE"/>
    <property type="match status" value="1"/>
</dbReference>
<evidence type="ECO:0000256" key="7">
    <source>
        <dbReference type="HAMAP-Rule" id="MF_02090"/>
    </source>
</evidence>
<feature type="binding site" evidence="7">
    <location>
        <position position="203"/>
    </location>
    <ligand>
        <name>L-glutamine</name>
        <dbReference type="ChEBI" id="CHEBI:58359"/>
    </ligand>
</feature>
<dbReference type="UniPathway" id="UPA00253">
    <property type="reaction ID" value="UER00334"/>
</dbReference>
<feature type="binding site" evidence="7">
    <location>
        <position position="492"/>
    </location>
    <ligand>
        <name>deamido-NAD(+)</name>
        <dbReference type="ChEBI" id="CHEBI:58437"/>
        <note>ligand shared between two neighboring subunits</note>
    </ligand>
</feature>
<dbReference type="InterPro" id="IPR003694">
    <property type="entry name" value="NAD_synthase"/>
</dbReference>
<name>A0A516PVT8_9ACTN</name>
<dbReference type="RefSeq" id="WP_143985223.1">
    <property type="nucleotide sequence ID" value="NZ_CP041692.1"/>
</dbReference>
<comment type="pathway">
    <text evidence="1 7 8">Cofactor biosynthesis; NAD(+) biosynthesis; NAD(+) from deamido-NAD(+) (L-Gln route): step 1/1.</text>
</comment>
<accession>A0A516PVT8</accession>
<dbReference type="SUPFAM" id="SSF52402">
    <property type="entry name" value="Adenine nucleotide alpha hydrolases-like"/>
    <property type="match status" value="1"/>
</dbReference>
<dbReference type="KEGG" id="mik:FOE78_04340"/>
<sequence length="685" mass="74917">MDFYSSYAHGYARVAACTVPIAIADPRSNARAVLEQARACHDEAVAVAVFSEMVLTGYAIDDLFLQDTLLESVQAAIGDVVEASAELLPVLVVGAPLVYGNGVINAAVIIHRGRILGVAPKSYLPTYREFYDGRWFAAGVEIRGTMRLAGHEVPVGPDLLFAATDVRGLVLHVEVCEDLWIPVPPSSEAALVGATVLANISGSPITVGRAEDRRLLVRASSARGLASYVFAAAGQGESSTDLSWDGQTMIYECGELLAESERFPDGARRSVADVDLDRIRMDRIRMGTFDDNARSIARRMGGPRFRTVEFTLQPPSGDVGLRREIARFPFVPNDSQRLALDCYEAYNIQVSALEQRLRAIGRGRAHGPKIIIGVSGGLDSTHALIVAANAMDRLGRPRSDVLAFTMPGFATSEDTKSNAIALMDALGTTYETLDIRPAAEQMLRDLGHPFADGKPVYDVTFENVQAGLRYDYLFRLANQRGGIVLGTGDLSELALGWCTYGVGDQMSHYAINTGVPKTLIQHLIRWVISTEAFDAETDRVLQTILEQEISPELVPAAEGEKPQSTEAAIGPYALQDFTLFHVLRYGFVPSKIAFLAWHAWHDPDAGGWPPEFPDKNKINYDLPEIRHWLEVFIRRFFASQFKRSAIPNGPKVSFGGTLSPRGDWRMPSDADPAAWLAELENVPKT</sequence>
<dbReference type="OrthoDB" id="9760188at2"/>
<evidence type="ECO:0000256" key="3">
    <source>
        <dbReference type="ARBA" id="ARBA00022598"/>
    </source>
</evidence>